<dbReference type="Gene3D" id="1.10.260.40">
    <property type="entry name" value="lambda repressor-like DNA-binding domains"/>
    <property type="match status" value="1"/>
</dbReference>
<dbReference type="Proteomes" id="UP000078534">
    <property type="component" value="Unassembled WGS sequence"/>
</dbReference>
<evidence type="ECO:0000259" key="3">
    <source>
        <dbReference type="Pfam" id="PF13464"/>
    </source>
</evidence>
<dbReference type="Pfam" id="PF13413">
    <property type="entry name" value="HTH_25"/>
    <property type="match status" value="1"/>
</dbReference>
<name>A0A179SNF4_9BACI</name>
<evidence type="ECO:0000256" key="1">
    <source>
        <dbReference type="SAM" id="MobiDB-lite"/>
    </source>
</evidence>
<dbReference type="Pfam" id="PF13464">
    <property type="entry name" value="RodZ_C"/>
    <property type="match status" value="1"/>
</dbReference>
<keyword evidence="5" id="KW-1185">Reference proteome</keyword>
<gene>
    <name evidence="4" type="ORF">A6K24_09115</name>
</gene>
<keyword evidence="2" id="KW-1133">Transmembrane helix</keyword>
<keyword evidence="2" id="KW-0472">Membrane</keyword>
<evidence type="ECO:0000313" key="5">
    <source>
        <dbReference type="Proteomes" id="UP000078534"/>
    </source>
</evidence>
<dbReference type="CDD" id="cd00093">
    <property type="entry name" value="HTH_XRE"/>
    <property type="match status" value="1"/>
</dbReference>
<dbReference type="PANTHER" id="PTHR34475">
    <property type="match status" value="1"/>
</dbReference>
<dbReference type="EMBL" id="LWSG01000042">
    <property type="protein sequence ID" value="OAS83266.1"/>
    <property type="molecule type" value="Genomic_DNA"/>
</dbReference>
<organism evidence="4 5">
    <name type="scientific">Metabacillus litoralis</name>
    <dbReference type="NCBI Taxonomy" id="152268"/>
    <lineage>
        <taxon>Bacteria</taxon>
        <taxon>Bacillati</taxon>
        <taxon>Bacillota</taxon>
        <taxon>Bacilli</taxon>
        <taxon>Bacillales</taxon>
        <taxon>Bacillaceae</taxon>
        <taxon>Metabacillus</taxon>
    </lineage>
</organism>
<dbReference type="STRING" id="152268.A6K24_09115"/>
<feature type="domain" description="Cytoskeleton protein RodZ-like C-terminal" evidence="3">
    <location>
        <begin position="215"/>
        <end position="281"/>
    </location>
</feature>
<feature type="compositionally biased region" description="Acidic residues" evidence="1">
    <location>
        <begin position="158"/>
        <end position="175"/>
    </location>
</feature>
<comment type="caution">
    <text evidence="4">The sequence shown here is derived from an EMBL/GenBank/DDBJ whole genome shotgun (WGS) entry which is preliminary data.</text>
</comment>
<dbReference type="RefSeq" id="WP_066337583.1">
    <property type="nucleotide sequence ID" value="NZ_LWSG01000042.1"/>
</dbReference>
<protein>
    <recommendedName>
        <fullName evidence="3">Cytoskeleton protein RodZ-like C-terminal domain-containing protein</fullName>
    </recommendedName>
</protein>
<feature type="region of interest" description="Disordered" evidence="1">
    <location>
        <begin position="134"/>
        <end position="186"/>
    </location>
</feature>
<dbReference type="AlphaFoldDB" id="A0A179SNF4"/>
<sequence>MSELGDRLKQAREEKNISLDDLQAMTKIQKRYLLGIEEGNYSMIPGKFYVRAFIKQYAEAVNLDPDMIFEEFKNEVPSTYNEDLPEQLSRVKTHKELPKSASKFLDLLPKLLIVIVIVIIAIVFWLWRQNATESNQGGDTTVENENEYTNNIENTTSTDEENESVEKEQEDATAEEETKSEPEAPVQTLSVKEVKGNTTTYELTGADKFELEVIAKSRTWVGIKNGKGKSFFGAEIAQGESHVSDFTAESEITVRVGNVPGTDLKVNGELLKFEDTKTTPQNITIIYSKE</sequence>
<dbReference type="SUPFAM" id="SSF47413">
    <property type="entry name" value="lambda repressor-like DNA-binding domains"/>
    <property type="match status" value="1"/>
</dbReference>
<proteinExistence type="predicted"/>
<dbReference type="InterPro" id="IPR025194">
    <property type="entry name" value="RodZ-like_C"/>
</dbReference>
<dbReference type="PANTHER" id="PTHR34475:SF1">
    <property type="entry name" value="CYTOSKELETON PROTEIN RODZ"/>
    <property type="match status" value="1"/>
</dbReference>
<dbReference type="InterPro" id="IPR050400">
    <property type="entry name" value="Bact_Cytoskel_RodZ"/>
</dbReference>
<evidence type="ECO:0000313" key="4">
    <source>
        <dbReference type="EMBL" id="OAS83266.1"/>
    </source>
</evidence>
<feature type="transmembrane region" description="Helical" evidence="2">
    <location>
        <begin position="107"/>
        <end position="127"/>
    </location>
</feature>
<dbReference type="InterPro" id="IPR001387">
    <property type="entry name" value="Cro/C1-type_HTH"/>
</dbReference>
<evidence type="ECO:0000256" key="2">
    <source>
        <dbReference type="SAM" id="Phobius"/>
    </source>
</evidence>
<dbReference type="InterPro" id="IPR010982">
    <property type="entry name" value="Lambda_DNA-bd_dom_sf"/>
</dbReference>
<feature type="compositionally biased region" description="Low complexity" evidence="1">
    <location>
        <begin position="140"/>
        <end position="157"/>
    </location>
</feature>
<keyword evidence="2" id="KW-0812">Transmembrane</keyword>
<reference evidence="5" key="1">
    <citation type="submission" date="2016-04" db="EMBL/GenBank/DDBJ databases">
        <authorList>
            <person name="Lyu Z."/>
            <person name="Lyu W."/>
        </authorList>
    </citation>
    <scope>NUCLEOTIDE SEQUENCE [LARGE SCALE GENOMIC DNA]</scope>
    <source>
        <strain evidence="5">C44</strain>
    </source>
</reference>
<accession>A0A179SNF4</accession>
<dbReference type="GO" id="GO:0003677">
    <property type="term" value="F:DNA binding"/>
    <property type="evidence" value="ECO:0007669"/>
    <property type="project" value="InterPro"/>
</dbReference>